<dbReference type="SMART" id="SM00849">
    <property type="entry name" value="Lactamase_B"/>
    <property type="match status" value="1"/>
</dbReference>
<evidence type="ECO:0000256" key="6">
    <source>
        <dbReference type="ARBA" id="ARBA00022759"/>
    </source>
</evidence>
<dbReference type="NCBIfam" id="NF000801">
    <property type="entry name" value="PRK00055.1-3"/>
    <property type="match status" value="1"/>
</dbReference>
<protein>
    <recommendedName>
        <fullName evidence="9">Ribonuclease Z</fullName>
        <shortName evidence="9">RNase Z</shortName>
        <ecNumber evidence="9">3.1.26.11</ecNumber>
    </recommendedName>
    <alternativeName>
        <fullName evidence="9">tRNA 3 endonuclease</fullName>
    </alternativeName>
    <alternativeName>
        <fullName evidence="9">tRNase Z</fullName>
    </alternativeName>
</protein>
<dbReference type="SUPFAM" id="SSF56281">
    <property type="entry name" value="Metallo-hydrolase/oxidoreductase"/>
    <property type="match status" value="1"/>
</dbReference>
<feature type="binding site" evidence="9">
    <location>
        <position position="66"/>
    </location>
    <ligand>
        <name>Zn(2+)</name>
        <dbReference type="ChEBI" id="CHEBI:29105"/>
        <label>2</label>
        <note>catalytic</note>
    </ligand>
</feature>
<evidence type="ECO:0000313" key="11">
    <source>
        <dbReference type="EMBL" id="QLC50314.1"/>
    </source>
</evidence>
<dbReference type="InterPro" id="IPR001279">
    <property type="entry name" value="Metallo-B-lactamas"/>
</dbReference>
<comment type="cofactor">
    <cofactor evidence="9">
        <name>Zn(2+)</name>
        <dbReference type="ChEBI" id="CHEBI:29105"/>
    </cofactor>
    <text evidence="9">Binds 2 Zn(2+) ions.</text>
</comment>
<feature type="active site" description="Proton acceptor" evidence="9">
    <location>
        <position position="65"/>
    </location>
</feature>
<dbReference type="GO" id="GO:0042802">
    <property type="term" value="F:identical protein binding"/>
    <property type="evidence" value="ECO:0007669"/>
    <property type="project" value="UniProtKB-ARBA"/>
</dbReference>
<evidence type="ECO:0000313" key="12">
    <source>
        <dbReference type="Proteomes" id="UP000509594"/>
    </source>
</evidence>
<evidence type="ECO:0000256" key="2">
    <source>
        <dbReference type="ARBA" id="ARBA00011738"/>
    </source>
</evidence>
<keyword evidence="5 9" id="KW-0479">Metal-binding</keyword>
<dbReference type="Pfam" id="PF12706">
    <property type="entry name" value="Lactamase_B_2"/>
    <property type="match status" value="1"/>
</dbReference>
<reference evidence="11 12" key="1">
    <citation type="submission" date="2020-06" db="EMBL/GenBank/DDBJ databases">
        <title>Methanolobus halotolerans sp. nov., isolated from a saline lake Tus in Siberia.</title>
        <authorList>
            <person name="Shen Y."/>
            <person name="Chen S.-C."/>
            <person name="Lai M.-C."/>
            <person name="Huang H.-H."/>
            <person name="Chiu H.-H."/>
            <person name="Tang S.-L."/>
            <person name="Rogozin D.Y."/>
            <person name="Degermendzhy A.G."/>
        </authorList>
    </citation>
    <scope>NUCLEOTIDE SEQUENCE [LARGE SCALE GENOMIC DNA]</scope>
    <source>
        <strain evidence="11 12">DSM 21339</strain>
    </source>
</reference>
<dbReference type="HAMAP" id="MF_01818">
    <property type="entry name" value="RNase_Z_BN"/>
    <property type="match status" value="1"/>
</dbReference>
<sequence>MFRVIFLGTAGSLPTKDRNTSATMVNREGELMLFDCGEGTQQQMMRAKTGMKALSSIFISHFHADHILGIPGLIQTMSFHGRTEPLKIYGPHRVHEFVRILSALGYYKLRFEIEGIDLEAGDIIKRDGYSIHVIGTEHSVPSLGYALVEDKRTGKFNREKAMELGVPPGPLFSKLHNGEVVELDGRTILPEDVVGDARPGRKIVYSGDTRPCSGILEASRDADLLIHDATLSKDQQEWAIESMHTTAEEAALLAKEAGVKQLILTHISSRYSDDVTPLLEEAKAVFGNVIVAEDMMEIEVPYPDKK</sequence>
<dbReference type="GeneID" id="55821751"/>
<feature type="binding site" evidence="9">
    <location>
        <position position="65"/>
    </location>
    <ligand>
        <name>Zn(2+)</name>
        <dbReference type="ChEBI" id="CHEBI:29105"/>
        <label>2</label>
        <note>catalytic</note>
    </ligand>
</feature>
<keyword evidence="8 9" id="KW-0862">Zinc</keyword>
<dbReference type="EMBL" id="CP058215">
    <property type="protein sequence ID" value="QLC50314.1"/>
    <property type="molecule type" value="Genomic_DNA"/>
</dbReference>
<evidence type="ECO:0000256" key="4">
    <source>
        <dbReference type="ARBA" id="ARBA00022722"/>
    </source>
</evidence>
<dbReference type="PANTHER" id="PTHR46018:SF2">
    <property type="entry name" value="ZINC PHOSPHODIESTERASE ELAC PROTEIN 1"/>
    <property type="match status" value="1"/>
</dbReference>
<evidence type="ECO:0000256" key="8">
    <source>
        <dbReference type="ARBA" id="ARBA00022833"/>
    </source>
</evidence>
<dbReference type="RefSeq" id="WP_176965370.1">
    <property type="nucleotide sequence ID" value="NZ_CP058215.1"/>
</dbReference>
<feature type="binding site" evidence="9">
    <location>
        <position position="61"/>
    </location>
    <ligand>
        <name>Zn(2+)</name>
        <dbReference type="ChEBI" id="CHEBI:29105"/>
        <label>1</label>
        <note>catalytic</note>
    </ligand>
</feature>
<accession>A0A7D5EFL0</accession>
<comment type="catalytic activity">
    <reaction evidence="1 9">
        <text>Endonucleolytic cleavage of RNA, removing extra 3' nucleotides from tRNA precursor, generating 3' termini of tRNAs. A 3'-hydroxy group is left at the tRNA terminus and a 5'-phosphoryl group is left at the trailer molecule.</text>
        <dbReference type="EC" id="3.1.26.11"/>
    </reaction>
</comment>
<keyword evidence="6 9" id="KW-0255">Endonuclease</keyword>
<keyword evidence="3 9" id="KW-0819">tRNA processing</keyword>
<evidence type="ECO:0000259" key="10">
    <source>
        <dbReference type="SMART" id="SM00849"/>
    </source>
</evidence>
<feature type="binding site" evidence="9">
    <location>
        <position position="63"/>
    </location>
    <ligand>
        <name>Zn(2+)</name>
        <dbReference type="ChEBI" id="CHEBI:29105"/>
        <label>1</label>
        <note>catalytic</note>
    </ligand>
</feature>
<keyword evidence="7 9" id="KW-0378">Hydrolase</keyword>
<feature type="binding site" evidence="9">
    <location>
        <position position="138"/>
    </location>
    <ligand>
        <name>Zn(2+)</name>
        <dbReference type="ChEBI" id="CHEBI:29105"/>
        <label>1</label>
        <note>catalytic</note>
    </ligand>
</feature>
<keyword evidence="4 9" id="KW-0540">Nuclease</keyword>
<dbReference type="OrthoDB" id="85118at2157"/>
<dbReference type="PANTHER" id="PTHR46018">
    <property type="entry name" value="ZINC PHOSPHODIESTERASE ELAC PROTEIN 1"/>
    <property type="match status" value="1"/>
</dbReference>
<feature type="domain" description="Metallo-beta-lactamase" evidence="10">
    <location>
        <begin position="19"/>
        <end position="266"/>
    </location>
</feature>
<evidence type="ECO:0000256" key="3">
    <source>
        <dbReference type="ARBA" id="ARBA00022694"/>
    </source>
</evidence>
<proteinExistence type="inferred from homology"/>
<dbReference type="InterPro" id="IPR036866">
    <property type="entry name" value="RibonucZ/Hydroxyglut_hydro"/>
</dbReference>
<dbReference type="InterPro" id="IPR013471">
    <property type="entry name" value="RNase_Z/BN"/>
</dbReference>
<dbReference type="Pfam" id="PF23023">
    <property type="entry name" value="Anti-Pycsar_Apyc1"/>
    <property type="match status" value="1"/>
</dbReference>
<dbReference type="CDD" id="cd07717">
    <property type="entry name" value="RNaseZ_ZiPD-like_MBL-fold"/>
    <property type="match status" value="1"/>
</dbReference>
<dbReference type="GO" id="GO:0042781">
    <property type="term" value="F:3'-tRNA processing endoribonuclease activity"/>
    <property type="evidence" value="ECO:0007669"/>
    <property type="project" value="UniProtKB-UniRule"/>
</dbReference>
<dbReference type="KEGG" id="mzi:HWN40_08710"/>
<dbReference type="EC" id="3.1.26.11" evidence="9"/>
<dbReference type="Proteomes" id="UP000509594">
    <property type="component" value="Chromosome"/>
</dbReference>
<dbReference type="FunFam" id="3.60.15.10:FF:000002">
    <property type="entry name" value="Ribonuclease Z"/>
    <property type="match status" value="1"/>
</dbReference>
<keyword evidence="12" id="KW-1185">Reference proteome</keyword>
<comment type="function">
    <text evidence="9">Zinc phosphodiesterase, which displays some tRNA 3'-processing endonuclease activity. Probably involved in tRNA maturation, by removing a 3'-trailer from precursor tRNA.</text>
</comment>
<feature type="binding site" evidence="9">
    <location>
        <position position="266"/>
    </location>
    <ligand>
        <name>Zn(2+)</name>
        <dbReference type="ChEBI" id="CHEBI:29105"/>
        <label>2</label>
        <note>catalytic</note>
    </ligand>
</feature>
<evidence type="ECO:0000256" key="9">
    <source>
        <dbReference type="HAMAP-Rule" id="MF_01818"/>
    </source>
</evidence>
<dbReference type="AlphaFoldDB" id="A0A7D5EFL0"/>
<evidence type="ECO:0000256" key="1">
    <source>
        <dbReference type="ARBA" id="ARBA00000402"/>
    </source>
</evidence>
<organism evidence="11 12">
    <name type="scientific">Methanolobus zinderi</name>
    <dbReference type="NCBI Taxonomy" id="536044"/>
    <lineage>
        <taxon>Archaea</taxon>
        <taxon>Methanobacteriati</taxon>
        <taxon>Methanobacteriota</taxon>
        <taxon>Stenosarchaea group</taxon>
        <taxon>Methanomicrobia</taxon>
        <taxon>Methanosarcinales</taxon>
        <taxon>Methanosarcinaceae</taxon>
        <taxon>Methanolobus</taxon>
    </lineage>
</organism>
<evidence type="ECO:0000256" key="5">
    <source>
        <dbReference type="ARBA" id="ARBA00022723"/>
    </source>
</evidence>
<evidence type="ECO:0000256" key="7">
    <source>
        <dbReference type="ARBA" id="ARBA00022801"/>
    </source>
</evidence>
<comment type="similarity">
    <text evidence="9">Belongs to the RNase Z family.</text>
</comment>
<feature type="binding site" evidence="9">
    <location>
        <position position="208"/>
    </location>
    <ligand>
        <name>Zn(2+)</name>
        <dbReference type="ChEBI" id="CHEBI:29105"/>
        <label>1</label>
        <note>catalytic</note>
    </ligand>
</feature>
<feature type="binding site" evidence="9">
    <location>
        <position position="208"/>
    </location>
    <ligand>
        <name>Zn(2+)</name>
        <dbReference type="ChEBI" id="CHEBI:29105"/>
        <label>2</label>
        <note>catalytic</note>
    </ligand>
</feature>
<dbReference type="NCBIfam" id="TIGR02651">
    <property type="entry name" value="RNase_Z"/>
    <property type="match status" value="1"/>
</dbReference>
<dbReference type="Gene3D" id="3.60.15.10">
    <property type="entry name" value="Ribonuclease Z/Hydroxyacylglutathione hydrolase-like"/>
    <property type="match status" value="1"/>
</dbReference>
<gene>
    <name evidence="9 11" type="primary">rnz</name>
    <name evidence="11" type="ORF">HWN40_08710</name>
</gene>
<name>A0A7D5EFL0_9EURY</name>
<dbReference type="GO" id="GO:0008270">
    <property type="term" value="F:zinc ion binding"/>
    <property type="evidence" value="ECO:0007669"/>
    <property type="project" value="UniProtKB-UniRule"/>
</dbReference>
<comment type="subunit">
    <text evidence="2 9">Homodimer.</text>
</comment>